<dbReference type="PANTHER" id="PTHR45810">
    <property type="entry name" value="HISTONE H3.2"/>
    <property type="match status" value="1"/>
</dbReference>
<dbReference type="GO" id="GO:0000786">
    <property type="term" value="C:nucleosome"/>
    <property type="evidence" value="ECO:0007669"/>
    <property type="project" value="InterPro"/>
</dbReference>
<protein>
    <recommendedName>
        <fullName evidence="3">Core Histone H2A/H2B/H3 domain-containing protein</fullName>
    </recommendedName>
</protein>
<dbReference type="EMBL" id="BFEA01000229">
    <property type="protein sequence ID" value="GBG75721.1"/>
    <property type="molecule type" value="Genomic_DNA"/>
</dbReference>
<dbReference type="SUPFAM" id="SSF47113">
    <property type="entry name" value="Histone-fold"/>
    <property type="match status" value="1"/>
</dbReference>
<dbReference type="Gramene" id="GBG75721">
    <property type="protein sequence ID" value="GBG75721"/>
    <property type="gene ID" value="CBR_g20344"/>
</dbReference>
<feature type="compositionally biased region" description="Basic and acidic residues" evidence="2">
    <location>
        <begin position="376"/>
        <end position="390"/>
    </location>
</feature>
<feature type="region of interest" description="Disordered" evidence="2">
    <location>
        <begin position="1"/>
        <end position="31"/>
    </location>
</feature>
<dbReference type="STRING" id="69332.A0A388L0B9"/>
<proteinExistence type="inferred from homology"/>
<dbReference type="AlphaFoldDB" id="A0A388L0B9"/>
<name>A0A388L0B9_CHABU</name>
<dbReference type="Gene3D" id="1.10.20.10">
    <property type="entry name" value="Histone, subunit A"/>
    <property type="match status" value="1"/>
</dbReference>
<feature type="compositionally biased region" description="Polar residues" evidence="2">
    <location>
        <begin position="1"/>
        <end position="25"/>
    </location>
</feature>
<dbReference type="InterPro" id="IPR009072">
    <property type="entry name" value="Histone-fold"/>
</dbReference>
<dbReference type="GO" id="GO:0030527">
    <property type="term" value="F:structural constituent of chromatin"/>
    <property type="evidence" value="ECO:0007669"/>
    <property type="project" value="InterPro"/>
</dbReference>
<feature type="region of interest" description="Disordered" evidence="2">
    <location>
        <begin position="160"/>
        <end position="262"/>
    </location>
</feature>
<dbReference type="PANTHER" id="PTHR45810:SF1">
    <property type="entry name" value="HISTONE H3-LIKE CENTROMERIC PROTEIN A"/>
    <property type="match status" value="1"/>
</dbReference>
<evidence type="ECO:0000259" key="3">
    <source>
        <dbReference type="Pfam" id="PF00125"/>
    </source>
</evidence>
<organism evidence="4 5">
    <name type="scientific">Chara braunii</name>
    <name type="common">Braun's stonewort</name>
    <dbReference type="NCBI Taxonomy" id="69332"/>
    <lineage>
        <taxon>Eukaryota</taxon>
        <taxon>Viridiplantae</taxon>
        <taxon>Streptophyta</taxon>
        <taxon>Charophyceae</taxon>
        <taxon>Charales</taxon>
        <taxon>Characeae</taxon>
        <taxon>Chara</taxon>
    </lineage>
</organism>
<dbReference type="GO" id="GO:0046982">
    <property type="term" value="F:protein heterodimerization activity"/>
    <property type="evidence" value="ECO:0007669"/>
    <property type="project" value="InterPro"/>
</dbReference>
<accession>A0A388L0B9</accession>
<dbReference type="Proteomes" id="UP000265515">
    <property type="component" value="Unassembled WGS sequence"/>
</dbReference>
<comment type="similarity">
    <text evidence="1">Belongs to the histone H3 family.</text>
</comment>
<sequence>METTVILSGRSSSCEDNGTTVHQHTSGGGTTAACDDVLATIQMETEKMLANVDDNESGARGNSGHTEKVGGEREDEDVGNEGPHSGCIVKDANVTKTMAGDRYPYDVNWVPGRVQPGIVGGVDCFAFKMCMRLRDPLGVPFQLTFMDGLLRHIQYAGDDDGRAAINPQQTAQQQQDISHFSSEVDAPETTHDGGCSHAQPDDGDTPVEHVTGREEKKKKQCTSRPPRHPRSPTKAKGKEKVVPRRGETPKAAAAPAPKRRRRPGMAALAEIRQLQRSTNLYIALRPFMRVVGEIVETDIALGESMRFQMSAIRALMEAAEAYLINHFEKTNIIAIHCKRVTIQLKDLRLVDNLSKARWEYRYQGITDEQKRAEKLRQMNAARQEERDARAGKGLSGKTDRAT</sequence>
<feature type="domain" description="Core Histone H2A/H2B/H3" evidence="3">
    <location>
        <begin position="264"/>
        <end position="350"/>
    </location>
</feature>
<gene>
    <name evidence="4" type="ORF">CBR_g20344</name>
</gene>
<dbReference type="OrthoDB" id="420022at2759"/>
<dbReference type="GO" id="GO:0003677">
    <property type="term" value="F:DNA binding"/>
    <property type="evidence" value="ECO:0007669"/>
    <property type="project" value="InterPro"/>
</dbReference>
<dbReference type="SMART" id="SM00428">
    <property type="entry name" value="H3"/>
    <property type="match status" value="1"/>
</dbReference>
<keyword evidence="5" id="KW-1185">Reference proteome</keyword>
<feature type="compositionally biased region" description="Basic residues" evidence="2">
    <location>
        <begin position="218"/>
        <end position="235"/>
    </location>
</feature>
<dbReference type="InterPro" id="IPR000164">
    <property type="entry name" value="Histone_H3/CENP-A"/>
</dbReference>
<dbReference type="PRINTS" id="PR00622">
    <property type="entry name" value="HISTONEH3"/>
</dbReference>
<dbReference type="Pfam" id="PF00125">
    <property type="entry name" value="Histone"/>
    <property type="match status" value="1"/>
</dbReference>
<feature type="compositionally biased region" description="Basic and acidic residues" evidence="2">
    <location>
        <begin position="206"/>
        <end position="217"/>
    </location>
</feature>
<feature type="region of interest" description="Disordered" evidence="2">
    <location>
        <begin position="376"/>
        <end position="402"/>
    </location>
</feature>
<comment type="caution">
    <text evidence="4">The sequence shown here is derived from an EMBL/GenBank/DDBJ whole genome shotgun (WGS) entry which is preliminary data.</text>
</comment>
<feature type="compositionally biased region" description="Basic and acidic residues" evidence="2">
    <location>
        <begin position="236"/>
        <end position="248"/>
    </location>
</feature>
<feature type="region of interest" description="Disordered" evidence="2">
    <location>
        <begin position="51"/>
        <end position="87"/>
    </location>
</feature>
<evidence type="ECO:0000313" key="4">
    <source>
        <dbReference type="EMBL" id="GBG75721.1"/>
    </source>
</evidence>
<evidence type="ECO:0000256" key="2">
    <source>
        <dbReference type="SAM" id="MobiDB-lite"/>
    </source>
</evidence>
<evidence type="ECO:0000256" key="1">
    <source>
        <dbReference type="ARBA" id="ARBA00010343"/>
    </source>
</evidence>
<reference evidence="4 5" key="1">
    <citation type="journal article" date="2018" name="Cell">
        <title>The Chara Genome: Secondary Complexity and Implications for Plant Terrestrialization.</title>
        <authorList>
            <person name="Nishiyama T."/>
            <person name="Sakayama H."/>
            <person name="Vries J.D."/>
            <person name="Buschmann H."/>
            <person name="Saint-Marcoux D."/>
            <person name="Ullrich K.K."/>
            <person name="Haas F.B."/>
            <person name="Vanderstraeten L."/>
            <person name="Becker D."/>
            <person name="Lang D."/>
            <person name="Vosolsobe S."/>
            <person name="Rombauts S."/>
            <person name="Wilhelmsson P.K.I."/>
            <person name="Janitza P."/>
            <person name="Kern R."/>
            <person name="Heyl A."/>
            <person name="Rumpler F."/>
            <person name="Villalobos L.I.A.C."/>
            <person name="Clay J.M."/>
            <person name="Skokan R."/>
            <person name="Toyoda A."/>
            <person name="Suzuki Y."/>
            <person name="Kagoshima H."/>
            <person name="Schijlen E."/>
            <person name="Tajeshwar N."/>
            <person name="Catarino B."/>
            <person name="Hetherington A.J."/>
            <person name="Saltykova A."/>
            <person name="Bonnot C."/>
            <person name="Breuninger H."/>
            <person name="Symeonidi A."/>
            <person name="Radhakrishnan G.V."/>
            <person name="Van Nieuwerburgh F."/>
            <person name="Deforce D."/>
            <person name="Chang C."/>
            <person name="Karol K.G."/>
            <person name="Hedrich R."/>
            <person name="Ulvskov P."/>
            <person name="Glockner G."/>
            <person name="Delwiche C.F."/>
            <person name="Petrasek J."/>
            <person name="Van de Peer Y."/>
            <person name="Friml J."/>
            <person name="Beilby M."/>
            <person name="Dolan L."/>
            <person name="Kohara Y."/>
            <person name="Sugano S."/>
            <person name="Fujiyama A."/>
            <person name="Delaux P.-M."/>
            <person name="Quint M."/>
            <person name="TheiBen G."/>
            <person name="Hagemann M."/>
            <person name="Harholt J."/>
            <person name="Dunand C."/>
            <person name="Zachgo S."/>
            <person name="Langdale J."/>
            <person name="Maumus F."/>
            <person name="Straeten D.V.D."/>
            <person name="Gould S.B."/>
            <person name="Rensing S.A."/>
        </authorList>
    </citation>
    <scope>NUCLEOTIDE SEQUENCE [LARGE SCALE GENOMIC DNA]</scope>
    <source>
        <strain evidence="4 5">S276</strain>
    </source>
</reference>
<dbReference type="InterPro" id="IPR007125">
    <property type="entry name" value="H2A/H2B/H3"/>
</dbReference>
<evidence type="ECO:0000313" key="5">
    <source>
        <dbReference type="Proteomes" id="UP000265515"/>
    </source>
</evidence>